<name>A0A2N7WKT2_9BURK</name>
<gene>
    <name evidence="1" type="ORF">C0Z20_30485</name>
</gene>
<dbReference type="OrthoDB" id="9151070at2"/>
<protein>
    <submittedName>
        <fullName evidence="1">Uncharacterized protein</fullName>
    </submittedName>
</protein>
<organism evidence="1 2">
    <name type="scientific">Trinickia symbiotica</name>
    <dbReference type="NCBI Taxonomy" id="863227"/>
    <lineage>
        <taxon>Bacteria</taxon>
        <taxon>Pseudomonadati</taxon>
        <taxon>Pseudomonadota</taxon>
        <taxon>Betaproteobacteria</taxon>
        <taxon>Burkholderiales</taxon>
        <taxon>Burkholderiaceae</taxon>
        <taxon>Trinickia</taxon>
    </lineage>
</organism>
<evidence type="ECO:0000313" key="1">
    <source>
        <dbReference type="EMBL" id="PMS29885.1"/>
    </source>
</evidence>
<dbReference type="Proteomes" id="UP000235777">
    <property type="component" value="Unassembled WGS sequence"/>
</dbReference>
<proteinExistence type="predicted"/>
<accession>A0A2N7WKT2</accession>
<dbReference type="EMBL" id="PNYC01000036">
    <property type="protein sequence ID" value="PMS29885.1"/>
    <property type="molecule type" value="Genomic_DNA"/>
</dbReference>
<keyword evidence="2" id="KW-1185">Reference proteome</keyword>
<comment type="caution">
    <text evidence="1">The sequence shown here is derived from an EMBL/GenBank/DDBJ whole genome shotgun (WGS) entry which is preliminary data.</text>
</comment>
<evidence type="ECO:0000313" key="2">
    <source>
        <dbReference type="Proteomes" id="UP000235777"/>
    </source>
</evidence>
<reference evidence="1 2" key="1">
    <citation type="submission" date="2018-01" db="EMBL/GenBank/DDBJ databases">
        <title>Whole genome analyses suggest that Burkholderia sensu lato contains two further novel genera in the rhizoxinica-symbiotica group Mycetohabitans gen. nov., and Trinickia gen. nov.: implications for the evolution of diazotrophy and nodulation in the Burkholderiaceae.</title>
        <authorList>
            <person name="Estrada-de los Santos P."/>
            <person name="Palmer M."/>
            <person name="Chavez-Ramirez B."/>
            <person name="Beukes C."/>
            <person name="Steenkamp E.T."/>
            <person name="Hirsch A.M."/>
            <person name="Manyaka P."/>
            <person name="Maluk M."/>
            <person name="Lafos M."/>
            <person name="Crook M."/>
            <person name="Gross E."/>
            <person name="Simon M.F."/>
            <person name="Bueno dos Reis Junior F."/>
            <person name="Poole P.S."/>
            <person name="Venter S.N."/>
            <person name="James E.K."/>
        </authorList>
    </citation>
    <scope>NUCLEOTIDE SEQUENCE [LARGE SCALE GENOMIC DNA]</scope>
    <source>
        <strain evidence="1 2">JPY 581</strain>
    </source>
</reference>
<dbReference type="RefSeq" id="WP_018443222.1">
    <property type="nucleotide sequence ID" value="NZ_KB890199.1"/>
</dbReference>
<dbReference type="AlphaFoldDB" id="A0A2N7WKT2"/>
<sequence length="348" mass="39844">MSFQPLAIKPSRTHARLPDLNYSRAAKNARKGVETTVVLDLNILSKMHEVMTGQSTFETSGLQRMVSKFNKLPITLSPGFALAEVSKEYADALWTTWEAFLAKYCPQFVDTPNATKEKENHARGAKFDALPDGDRHVQAIAYLAILTIQVVDECGHHLSPEEKFSSYVDYMCMHADMLSAVEAEVARFCFFAAADEKDKAFANFARIIRRNFMKTGSIEERLRKALNSARDIIYYRGVAMRSNEQLDGRIQDTWLLTADEGLKNLARSIYFVPGFHGSDSKAVWIVRGQAQKRSPYWKHCDELFDKLNAQRARVHIGRGEPEWHEEQFHKIFDCIKLQEDKLRELYPD</sequence>
<dbReference type="STRING" id="863227.GCA_000373005_04612"/>